<comment type="similarity">
    <text evidence="2">Belongs to the bacterial solute-binding protein 8 family.</text>
</comment>
<proteinExistence type="inferred from homology"/>
<evidence type="ECO:0000256" key="5">
    <source>
        <dbReference type="SAM" id="MobiDB-lite"/>
    </source>
</evidence>
<dbReference type="GO" id="GO:1901678">
    <property type="term" value="P:iron coordination entity transport"/>
    <property type="evidence" value="ECO:0007669"/>
    <property type="project" value="UniProtKB-ARBA"/>
</dbReference>
<evidence type="ECO:0000259" key="7">
    <source>
        <dbReference type="PROSITE" id="PS50983"/>
    </source>
</evidence>
<evidence type="ECO:0000313" key="9">
    <source>
        <dbReference type="Proteomes" id="UP000693672"/>
    </source>
</evidence>
<comment type="caution">
    <text evidence="8">The sequence shown here is derived from an EMBL/GenBank/DDBJ whole genome shotgun (WGS) entry which is preliminary data.</text>
</comment>
<reference evidence="8" key="1">
    <citation type="submission" date="2021-06" db="EMBL/GenBank/DDBJ databases">
        <authorList>
            <person name="Criscuolo A."/>
        </authorList>
    </citation>
    <scope>NUCLEOTIDE SEQUENCE</scope>
    <source>
        <strain evidence="8">CIP111600</strain>
    </source>
</reference>
<dbReference type="PANTHER" id="PTHR30532:SF24">
    <property type="entry name" value="FERRIC ENTEROBACTIN-BINDING PERIPLASMIC PROTEIN FEPB"/>
    <property type="match status" value="1"/>
</dbReference>
<keyword evidence="8" id="KW-0449">Lipoprotein</keyword>
<dbReference type="GO" id="GO:0030288">
    <property type="term" value="C:outer membrane-bounded periplasmic space"/>
    <property type="evidence" value="ECO:0007669"/>
    <property type="project" value="TreeGrafter"/>
</dbReference>
<dbReference type="Pfam" id="PF01497">
    <property type="entry name" value="Peripla_BP_2"/>
    <property type="match status" value="1"/>
</dbReference>
<gene>
    <name evidence="8" type="primary">yhfQ</name>
    <name evidence="8" type="ORF">PAESOLCIP111_02604</name>
</gene>
<feature type="region of interest" description="Disordered" evidence="5">
    <location>
        <begin position="29"/>
        <end position="51"/>
    </location>
</feature>
<evidence type="ECO:0000256" key="1">
    <source>
        <dbReference type="ARBA" id="ARBA00004196"/>
    </source>
</evidence>
<evidence type="ECO:0000256" key="6">
    <source>
        <dbReference type="SAM" id="SignalP"/>
    </source>
</evidence>
<evidence type="ECO:0000256" key="3">
    <source>
        <dbReference type="ARBA" id="ARBA00022448"/>
    </source>
</evidence>
<organism evidence="8 9">
    <name type="scientific">Paenibacillus solanacearum</name>
    <dbReference type="NCBI Taxonomy" id="2048548"/>
    <lineage>
        <taxon>Bacteria</taxon>
        <taxon>Bacillati</taxon>
        <taxon>Bacillota</taxon>
        <taxon>Bacilli</taxon>
        <taxon>Bacillales</taxon>
        <taxon>Paenibacillaceae</taxon>
        <taxon>Paenibacillus</taxon>
    </lineage>
</organism>
<keyword evidence="4 6" id="KW-0732">Signal</keyword>
<dbReference type="PANTHER" id="PTHR30532">
    <property type="entry name" value="IRON III DICITRATE-BINDING PERIPLASMIC PROTEIN"/>
    <property type="match status" value="1"/>
</dbReference>
<feature type="chain" id="PRO_5039644767" evidence="6">
    <location>
        <begin position="23"/>
        <end position="329"/>
    </location>
</feature>
<sequence length="329" mass="36261">MFTLKSKLAVYLLLAFAIALLAGCGQTPSGTAATPDKPSAAAPTGDKPQYPRTITHALGKTVIEKMPERPVIIWGEFYMAGNAVSLGVIPVAMTDNPTWYKNEQGLPSYLIDSLKQTKHIGRANPINYELLIEQKPDVIIIGNSPMYTAAYEQLNKIAPTIVITKYSDFESAHRDIAAIFGKESLADTQIRESKEYAAQAKNRLAQTLGKEKVAVIEVNGKSIWQHDDSPIANLIFQELGATPAYPIVSNGKAESISMEGLASTDPDRILLYWTSKESFAELEKNEVWKQMRAVKGGKVTLSEKSIEWSASHPPGRKFTIDELTQIWNH</sequence>
<feature type="signal peptide" evidence="6">
    <location>
        <begin position="1"/>
        <end position="22"/>
    </location>
</feature>
<keyword evidence="9" id="KW-1185">Reference proteome</keyword>
<dbReference type="InterPro" id="IPR051313">
    <property type="entry name" value="Bact_iron-sidero_bind"/>
</dbReference>
<accession>A0A916K3N9</accession>
<feature type="domain" description="Fe/B12 periplasmic-binding" evidence="7">
    <location>
        <begin position="69"/>
        <end position="329"/>
    </location>
</feature>
<dbReference type="InterPro" id="IPR002491">
    <property type="entry name" value="ABC_transptr_periplasmic_BD"/>
</dbReference>
<protein>
    <submittedName>
        <fullName evidence="8">ABC transporter substrate-binding lipoprotein YhfQ</fullName>
    </submittedName>
</protein>
<evidence type="ECO:0000313" key="8">
    <source>
        <dbReference type="EMBL" id="CAG7624133.1"/>
    </source>
</evidence>
<dbReference type="RefSeq" id="WP_218092379.1">
    <property type="nucleotide sequence ID" value="NZ_CAJVAS010000009.1"/>
</dbReference>
<dbReference type="PROSITE" id="PS51257">
    <property type="entry name" value="PROKAR_LIPOPROTEIN"/>
    <property type="match status" value="1"/>
</dbReference>
<comment type="subcellular location">
    <subcellularLocation>
        <location evidence="1">Cell envelope</location>
    </subcellularLocation>
</comment>
<evidence type="ECO:0000256" key="4">
    <source>
        <dbReference type="ARBA" id="ARBA00022729"/>
    </source>
</evidence>
<dbReference type="PROSITE" id="PS50983">
    <property type="entry name" value="FE_B12_PBP"/>
    <property type="match status" value="1"/>
</dbReference>
<evidence type="ECO:0000256" key="2">
    <source>
        <dbReference type="ARBA" id="ARBA00008814"/>
    </source>
</evidence>
<keyword evidence="3" id="KW-0813">Transport</keyword>
<dbReference type="Proteomes" id="UP000693672">
    <property type="component" value="Unassembled WGS sequence"/>
</dbReference>
<dbReference type="EMBL" id="CAJVAS010000009">
    <property type="protein sequence ID" value="CAG7624133.1"/>
    <property type="molecule type" value="Genomic_DNA"/>
</dbReference>
<name>A0A916K3N9_9BACL</name>
<dbReference type="AlphaFoldDB" id="A0A916K3N9"/>